<organism evidence="1 2">
    <name type="scientific">Phlebia brevispora</name>
    <dbReference type="NCBI Taxonomy" id="194682"/>
    <lineage>
        <taxon>Eukaryota</taxon>
        <taxon>Fungi</taxon>
        <taxon>Dikarya</taxon>
        <taxon>Basidiomycota</taxon>
        <taxon>Agaricomycotina</taxon>
        <taxon>Agaricomycetes</taxon>
        <taxon>Polyporales</taxon>
        <taxon>Meruliaceae</taxon>
        <taxon>Phlebia</taxon>
    </lineage>
</organism>
<protein>
    <submittedName>
        <fullName evidence="1">Uncharacterized protein</fullName>
    </submittedName>
</protein>
<dbReference type="Proteomes" id="UP001148662">
    <property type="component" value="Unassembled WGS sequence"/>
</dbReference>
<keyword evidence="2" id="KW-1185">Reference proteome</keyword>
<name>A0ACC1T3U5_9APHY</name>
<proteinExistence type="predicted"/>
<evidence type="ECO:0000313" key="2">
    <source>
        <dbReference type="Proteomes" id="UP001148662"/>
    </source>
</evidence>
<comment type="caution">
    <text evidence="1">The sequence shown here is derived from an EMBL/GenBank/DDBJ whole genome shotgun (WGS) entry which is preliminary data.</text>
</comment>
<gene>
    <name evidence="1" type="ORF">NM688_g4164</name>
</gene>
<reference evidence="1" key="1">
    <citation type="submission" date="2022-07" db="EMBL/GenBank/DDBJ databases">
        <title>Genome Sequence of Phlebia brevispora.</title>
        <authorList>
            <person name="Buettner E."/>
        </authorList>
    </citation>
    <scope>NUCLEOTIDE SEQUENCE</scope>
    <source>
        <strain evidence="1">MPL23</strain>
    </source>
</reference>
<evidence type="ECO:0000313" key="1">
    <source>
        <dbReference type="EMBL" id="KAJ3552408.1"/>
    </source>
</evidence>
<dbReference type="EMBL" id="JANHOG010000664">
    <property type="protein sequence ID" value="KAJ3552408.1"/>
    <property type="molecule type" value="Genomic_DNA"/>
</dbReference>
<accession>A0ACC1T3U5</accession>
<sequence>MDPQTPLYQCILHIFEEAFLSTPNGSHASRSDEERQLTASEFLPALLKHATNNRSIGELAAVLETVFPHPEELLTPRIIFLRCKEIVNPRPKADILSGTMLDRELERKPVTRRGVLPTSRFSDNARTKLEELNDALYQIELRLQDYCDTNNATNNQIARLEKRIDTISQDHLYSVSSLAETVQEYDANLSAIKRQSQIERAKLGDKYADLEVQIQNLEERLSDIKLRGNLRHSRMASPRDTEAQDAADIDIDARPQSPLEEPYSRQVQVQDTPSLGVDENDITGHHSDRITEDNLADYTIHISDSDYREGRSLLYASSEYRHDIGDETRSMPDRVVQRPRTLDEEIAMAIPCFENPTLSSGSNSGSSDEVKSGTTWTTVGESVGDQTHELAGSFSMSCFEYDGNSCGAADSNSISGDHASHLAASDIAAQQAVDKVMDHNDLSSETEGPGIWCYLISGLGLDHASPRKSFQRRRGLPTKDEMTIGKAVLSGGTKSALVALRQPVMAYLCAQHIGLRSLEEYLAEPKSSLQACLETYRMDTQLTDHKGRLVVDHGRVAQAPGPEGSSKTNCPRILAQDASCEDTAASNADRISYLSNTENDIHDQLRGSALHSDDGCGSKRNVAFQAAAVASYTHSHDSK</sequence>